<keyword evidence="2" id="KW-0732">Signal</keyword>
<dbReference type="Proteomes" id="UP001367771">
    <property type="component" value="Unassembled WGS sequence"/>
</dbReference>
<comment type="caution">
    <text evidence="3">The sequence shown here is derived from an EMBL/GenBank/DDBJ whole genome shotgun (WGS) entry which is preliminary data.</text>
</comment>
<feature type="compositionally biased region" description="Acidic residues" evidence="1">
    <location>
        <begin position="40"/>
        <end position="50"/>
    </location>
</feature>
<evidence type="ECO:0000256" key="1">
    <source>
        <dbReference type="SAM" id="MobiDB-lite"/>
    </source>
</evidence>
<feature type="compositionally biased region" description="Low complexity" evidence="1">
    <location>
        <begin position="25"/>
        <end position="39"/>
    </location>
</feature>
<dbReference type="EMBL" id="JBBBDM010000004">
    <property type="protein sequence ID" value="MEI5687690.1"/>
    <property type="molecule type" value="Genomic_DNA"/>
</dbReference>
<sequence length="77" mass="7326">MKITTLAPALALAALSLAACTPKTDAANNDTAADTLTLNEEGDAAFDNGDDGAAGNSLAGDPAVDGNALAPAAGNAL</sequence>
<keyword evidence="4" id="KW-1185">Reference proteome</keyword>
<evidence type="ECO:0000256" key="2">
    <source>
        <dbReference type="SAM" id="SignalP"/>
    </source>
</evidence>
<gene>
    <name evidence="3" type="ORF">V8201_11430</name>
</gene>
<protein>
    <recommendedName>
        <fullName evidence="5">Circumsporozoite protein</fullName>
    </recommendedName>
</protein>
<proteinExistence type="predicted"/>
<feature type="compositionally biased region" description="Low complexity" evidence="1">
    <location>
        <begin position="51"/>
        <end position="77"/>
    </location>
</feature>
<name>A0ABU8H3U3_9SPHN</name>
<feature type="signal peptide" evidence="2">
    <location>
        <begin position="1"/>
        <end position="26"/>
    </location>
</feature>
<evidence type="ECO:0000313" key="4">
    <source>
        <dbReference type="Proteomes" id="UP001367771"/>
    </source>
</evidence>
<dbReference type="RefSeq" id="WP_336545359.1">
    <property type="nucleotide sequence ID" value="NZ_JBBBDM010000004.1"/>
</dbReference>
<accession>A0ABU8H3U3</accession>
<reference evidence="3 4" key="1">
    <citation type="journal article" date="2013" name="Int. J. Syst. Evol. Microbiol.">
        <title>Sphingomonas kyungheensis sp. nov., a bacterium with ginsenoside-converting activity isolated from soil of a ginseng field.</title>
        <authorList>
            <person name="Son H.M."/>
            <person name="Yang J.E."/>
            <person name="Park Y."/>
            <person name="Han C.K."/>
            <person name="Kim S.G."/>
            <person name="Kook M."/>
            <person name="Yi T.H."/>
        </authorList>
    </citation>
    <scope>NUCLEOTIDE SEQUENCE [LARGE SCALE GENOMIC DNA]</scope>
    <source>
        <strain evidence="3 4">LMG 26582</strain>
    </source>
</reference>
<dbReference type="PROSITE" id="PS51257">
    <property type="entry name" value="PROKAR_LIPOPROTEIN"/>
    <property type="match status" value="1"/>
</dbReference>
<evidence type="ECO:0008006" key="5">
    <source>
        <dbReference type="Google" id="ProtNLM"/>
    </source>
</evidence>
<feature type="chain" id="PRO_5046827486" description="Circumsporozoite protein" evidence="2">
    <location>
        <begin position="27"/>
        <end position="77"/>
    </location>
</feature>
<feature type="region of interest" description="Disordered" evidence="1">
    <location>
        <begin position="25"/>
        <end position="77"/>
    </location>
</feature>
<organism evidence="3 4">
    <name type="scientific">Sphingomonas kyungheensis</name>
    <dbReference type="NCBI Taxonomy" id="1069987"/>
    <lineage>
        <taxon>Bacteria</taxon>
        <taxon>Pseudomonadati</taxon>
        <taxon>Pseudomonadota</taxon>
        <taxon>Alphaproteobacteria</taxon>
        <taxon>Sphingomonadales</taxon>
        <taxon>Sphingomonadaceae</taxon>
        <taxon>Sphingomonas</taxon>
    </lineage>
</organism>
<evidence type="ECO:0000313" key="3">
    <source>
        <dbReference type="EMBL" id="MEI5687690.1"/>
    </source>
</evidence>